<evidence type="ECO:0000313" key="8">
    <source>
        <dbReference type="Proteomes" id="UP000549394"/>
    </source>
</evidence>
<comment type="function">
    <text evidence="6">Catalyzes the hydrolysis of queuosine 5'-phosphate, releasing the nucleobase queuine (q). Is required for salvage of queuine from exogenous queuosine (Q) that is imported and then converted to queuosine 5'-phosphate intracellularly.</text>
</comment>
<dbReference type="EMBL" id="CAJFCJ010000019">
    <property type="protein sequence ID" value="CAD5123950.1"/>
    <property type="molecule type" value="Genomic_DNA"/>
</dbReference>
<dbReference type="Pfam" id="PF10343">
    <property type="entry name" value="Q_salvage"/>
    <property type="match status" value="1"/>
</dbReference>
<gene>
    <name evidence="7" type="ORF">DGYR_LOCUS11576</name>
</gene>
<comment type="catalytic activity">
    <reaction evidence="5 6">
        <text>queuosine 5'-phosphate + H2O = queuine + D-ribose 5-phosphate</text>
        <dbReference type="Rhea" id="RHEA:75387"/>
        <dbReference type="ChEBI" id="CHEBI:15377"/>
        <dbReference type="ChEBI" id="CHEBI:17433"/>
        <dbReference type="ChEBI" id="CHEBI:78346"/>
        <dbReference type="ChEBI" id="CHEBI:194371"/>
    </reaction>
    <physiologicalReaction direction="left-to-right" evidence="5 6">
        <dbReference type="Rhea" id="RHEA:75388"/>
    </physiologicalReaction>
</comment>
<proteinExistence type="inferred from homology"/>
<protein>
    <recommendedName>
        <fullName evidence="3 6">Queuosine 5'-phosphate N-glycosylase/hydrolase</fullName>
        <ecNumber evidence="6">3.2.2.-</ecNumber>
    </recommendedName>
    <alternativeName>
        <fullName evidence="4 6">Queuosine-nucleotide N-glycosylase/hydrolase</fullName>
    </alternativeName>
</protein>
<reference evidence="7 8" key="1">
    <citation type="submission" date="2020-08" db="EMBL/GenBank/DDBJ databases">
        <authorList>
            <person name="Hejnol A."/>
        </authorList>
    </citation>
    <scope>NUCLEOTIDE SEQUENCE [LARGE SCALE GENOMIC DNA]</scope>
</reference>
<sequence length="279" mass="31992">MADILLPREGSKWVMTQAKDVKIIEAGVKKVNNYVVPGYWALCAAVNRALAEGKEITSAQVFSKITKEELKHVLRSDTEREIPLLDERVKNLHQAGKVIMELYDGSIINMVKAADKSAMKLLDMIVSNIESFRDTAMYEGKRVALYKRAQILIADIWAACEGRGLGEFTDIDELTMFADYRIPQVLCWFGVLDYSVELMEKLKSKHVFNNGDREEVELRAASIKAVEMIVKETKALLKNNEGDYVVNSSVVDFYLWEYRREKAKECDIIPFHRCRCIYY</sequence>
<dbReference type="GO" id="GO:0006400">
    <property type="term" value="P:tRNA modification"/>
    <property type="evidence" value="ECO:0007669"/>
    <property type="project" value="TreeGrafter"/>
</dbReference>
<dbReference type="OrthoDB" id="416777at2759"/>
<evidence type="ECO:0000313" key="7">
    <source>
        <dbReference type="EMBL" id="CAD5123950.1"/>
    </source>
</evidence>
<evidence type="ECO:0000256" key="6">
    <source>
        <dbReference type="RuleBase" id="RU365002"/>
    </source>
</evidence>
<comment type="caution">
    <text evidence="7">The sequence shown here is derived from an EMBL/GenBank/DDBJ whole genome shotgun (WGS) entry which is preliminary data.</text>
</comment>
<dbReference type="PANTHER" id="PTHR21314:SF0">
    <property type="entry name" value="QUEUOSINE 5'-PHOSPHATE N-GLYCOSYLASE_HYDROLASE"/>
    <property type="match status" value="1"/>
</dbReference>
<organism evidence="7 8">
    <name type="scientific">Dimorphilus gyrociliatus</name>
    <dbReference type="NCBI Taxonomy" id="2664684"/>
    <lineage>
        <taxon>Eukaryota</taxon>
        <taxon>Metazoa</taxon>
        <taxon>Spiralia</taxon>
        <taxon>Lophotrochozoa</taxon>
        <taxon>Annelida</taxon>
        <taxon>Polychaeta</taxon>
        <taxon>Polychaeta incertae sedis</taxon>
        <taxon>Dinophilidae</taxon>
        <taxon>Dimorphilus</taxon>
    </lineage>
</organism>
<dbReference type="GO" id="GO:0016787">
    <property type="term" value="F:hydrolase activity"/>
    <property type="evidence" value="ECO:0007669"/>
    <property type="project" value="UniProtKB-KW"/>
</dbReference>
<name>A0A7I8W7Z4_9ANNE</name>
<accession>A0A7I8W7Z4</accession>
<evidence type="ECO:0000256" key="3">
    <source>
        <dbReference type="ARBA" id="ARBA00035306"/>
    </source>
</evidence>
<evidence type="ECO:0000256" key="1">
    <source>
        <dbReference type="ARBA" id="ARBA00022801"/>
    </source>
</evidence>
<dbReference type="Proteomes" id="UP000549394">
    <property type="component" value="Unassembled WGS sequence"/>
</dbReference>
<dbReference type="PANTHER" id="PTHR21314">
    <property type="entry name" value="QUEUOSINE 5'-PHOSPHATE N-GLYCOSYLASE_HYDROLASE-RELATED"/>
    <property type="match status" value="1"/>
</dbReference>
<keyword evidence="1 6" id="KW-0378">Hydrolase</keyword>
<dbReference type="EC" id="3.2.2.-" evidence="6"/>
<evidence type="ECO:0000256" key="5">
    <source>
        <dbReference type="ARBA" id="ARBA00048204"/>
    </source>
</evidence>
<dbReference type="AlphaFoldDB" id="A0A7I8W7Z4"/>
<evidence type="ECO:0000256" key="4">
    <source>
        <dbReference type="ARBA" id="ARBA00035393"/>
    </source>
</evidence>
<keyword evidence="8" id="KW-1185">Reference proteome</keyword>
<comment type="similarity">
    <text evidence="2 6">Belongs to the QNG1 protein family.</text>
</comment>
<dbReference type="InterPro" id="IPR019438">
    <property type="entry name" value="Q_salvage"/>
</dbReference>
<evidence type="ECO:0000256" key="2">
    <source>
        <dbReference type="ARBA" id="ARBA00035119"/>
    </source>
</evidence>